<evidence type="ECO:0000256" key="1">
    <source>
        <dbReference type="SAM" id="Phobius"/>
    </source>
</evidence>
<dbReference type="AlphaFoldDB" id="A0A0L6JPS2"/>
<evidence type="ECO:0000313" key="3">
    <source>
        <dbReference type="Proteomes" id="UP000036923"/>
    </source>
</evidence>
<keyword evidence="1" id="KW-0472">Membrane</keyword>
<dbReference type="STRING" id="398512.Bccel_2648"/>
<dbReference type="Pfam" id="PF10066">
    <property type="entry name" value="DUF2304"/>
    <property type="match status" value="1"/>
</dbReference>
<reference evidence="3" key="1">
    <citation type="submission" date="2015-07" db="EMBL/GenBank/DDBJ databases">
        <title>Near-Complete Genome Sequence of the Cellulolytic Bacterium Bacteroides (Pseudobacteroides) cellulosolvens ATCC 35603.</title>
        <authorList>
            <person name="Dassa B."/>
            <person name="Utturkar S.M."/>
            <person name="Klingeman D.M."/>
            <person name="Hurt R.A."/>
            <person name="Keller M."/>
            <person name="Xu J."/>
            <person name="Reddy Y.H.K."/>
            <person name="Borovok I."/>
            <person name="Grinberg I.R."/>
            <person name="Lamed R."/>
            <person name="Zhivin O."/>
            <person name="Bayer E.A."/>
            <person name="Brown S.D."/>
        </authorList>
    </citation>
    <scope>NUCLEOTIDE SEQUENCE [LARGE SCALE GENOMIC DNA]</scope>
    <source>
        <strain evidence="3">DSM 2933</strain>
    </source>
</reference>
<comment type="caution">
    <text evidence="2">The sequence shown here is derived from an EMBL/GenBank/DDBJ whole genome shotgun (WGS) entry which is preliminary data.</text>
</comment>
<feature type="transmembrane region" description="Helical" evidence="1">
    <location>
        <begin position="66"/>
        <end position="89"/>
    </location>
</feature>
<sequence>MIINIYLLSIIFSVIFLVIVVELVRKNKLSDKYSLLWILFGLTILLLSISPVFIEKISALINIKYAPSVLFVFGLLFLIVYSLQITIVLSNQSKKIIRLTQEITLIKEKLEVEGKVRDSQSNLVSSNDQADNEAV</sequence>
<name>A0A0L6JPS2_9FIRM</name>
<evidence type="ECO:0000313" key="2">
    <source>
        <dbReference type="EMBL" id="KNY27377.1"/>
    </source>
</evidence>
<dbReference type="InterPro" id="IPR019277">
    <property type="entry name" value="DUF2304"/>
</dbReference>
<feature type="transmembrane region" description="Helical" evidence="1">
    <location>
        <begin position="6"/>
        <end position="24"/>
    </location>
</feature>
<dbReference type="RefSeq" id="WP_081926967.1">
    <property type="nucleotide sequence ID" value="NZ_JQKC01000019.1"/>
</dbReference>
<keyword evidence="1" id="KW-1133">Transmembrane helix</keyword>
<gene>
    <name evidence="2" type="ORF">Bccel_2648</name>
</gene>
<feature type="transmembrane region" description="Helical" evidence="1">
    <location>
        <begin position="36"/>
        <end position="54"/>
    </location>
</feature>
<accession>A0A0L6JPS2</accession>
<organism evidence="2 3">
    <name type="scientific">Pseudobacteroides cellulosolvens ATCC 35603 = DSM 2933</name>
    <dbReference type="NCBI Taxonomy" id="398512"/>
    <lineage>
        <taxon>Bacteria</taxon>
        <taxon>Bacillati</taxon>
        <taxon>Bacillota</taxon>
        <taxon>Clostridia</taxon>
        <taxon>Eubacteriales</taxon>
        <taxon>Oscillospiraceae</taxon>
        <taxon>Pseudobacteroides</taxon>
    </lineage>
</organism>
<dbReference type="EMBL" id="LGTC01000001">
    <property type="protein sequence ID" value="KNY27377.1"/>
    <property type="molecule type" value="Genomic_DNA"/>
</dbReference>
<dbReference type="eggNOG" id="COG2456">
    <property type="taxonomic scope" value="Bacteria"/>
</dbReference>
<keyword evidence="1" id="KW-0812">Transmembrane</keyword>
<protein>
    <recommendedName>
        <fullName evidence="4">DUF2304 domain-containing protein</fullName>
    </recommendedName>
</protein>
<dbReference type="Proteomes" id="UP000036923">
    <property type="component" value="Unassembled WGS sequence"/>
</dbReference>
<keyword evidence="3" id="KW-1185">Reference proteome</keyword>
<proteinExistence type="predicted"/>
<evidence type="ECO:0008006" key="4">
    <source>
        <dbReference type="Google" id="ProtNLM"/>
    </source>
</evidence>